<dbReference type="AlphaFoldDB" id="A0A533QC54"/>
<proteinExistence type="predicted"/>
<dbReference type="Proteomes" id="UP000319783">
    <property type="component" value="Unassembled WGS sequence"/>
</dbReference>
<sequence length="40" mass="4445">MLKIKTNVNVHAGQSFRVAIPCTLSGGEARLKPYPTFDKR</sequence>
<protein>
    <submittedName>
        <fullName evidence="1">Uncharacterized protein</fullName>
    </submittedName>
</protein>
<dbReference type="EMBL" id="SULG01000024">
    <property type="protein sequence ID" value="TLD42252.1"/>
    <property type="molecule type" value="Genomic_DNA"/>
</dbReference>
<evidence type="ECO:0000313" key="2">
    <source>
        <dbReference type="Proteomes" id="UP000319783"/>
    </source>
</evidence>
<name>A0A533QC54_9BACT</name>
<reference evidence="1 2" key="1">
    <citation type="submission" date="2019-04" db="EMBL/GenBank/DDBJ databases">
        <title>Genome of a novel bacterium Candidatus Jettenia ecosi reconstructed from metagenome of an anammox bioreactor.</title>
        <authorList>
            <person name="Mardanov A.V."/>
            <person name="Beletsky A.V."/>
            <person name="Ravin N.V."/>
            <person name="Botchkova E.A."/>
            <person name="Litti Y.V."/>
            <person name="Nozhevnikova A.N."/>
        </authorList>
    </citation>
    <scope>NUCLEOTIDE SEQUENCE [LARGE SCALE GENOMIC DNA]</scope>
    <source>
        <strain evidence="1">J2</strain>
    </source>
</reference>
<evidence type="ECO:0000313" key="1">
    <source>
        <dbReference type="EMBL" id="TLD42252.1"/>
    </source>
</evidence>
<gene>
    <name evidence="1" type="ORF">JETT_1495</name>
</gene>
<organism evidence="1 2">
    <name type="scientific">Candidatus Jettenia ecosi</name>
    <dbReference type="NCBI Taxonomy" id="2494326"/>
    <lineage>
        <taxon>Bacteria</taxon>
        <taxon>Pseudomonadati</taxon>
        <taxon>Planctomycetota</taxon>
        <taxon>Candidatus Brocadiia</taxon>
        <taxon>Candidatus Brocadiales</taxon>
        <taxon>Candidatus Brocadiaceae</taxon>
        <taxon>Candidatus Jettenia</taxon>
    </lineage>
</organism>
<comment type="caution">
    <text evidence="1">The sequence shown here is derived from an EMBL/GenBank/DDBJ whole genome shotgun (WGS) entry which is preliminary data.</text>
</comment>
<accession>A0A533QC54</accession>